<dbReference type="AlphaFoldDB" id="A0A9D3VND6"/>
<evidence type="ECO:0000313" key="1">
    <source>
        <dbReference type="EMBL" id="KAH1089863.1"/>
    </source>
</evidence>
<name>A0A9D3VND6_9ROSI</name>
<protein>
    <recommendedName>
        <fullName evidence="3">DUF4371 domain-containing protein</fullName>
    </recommendedName>
</protein>
<gene>
    <name evidence="1" type="ORF">J1N35_017120</name>
</gene>
<sequence length="60" mass="6812">EEIGDSKFCIIVDEARDEPKKEKMAFVLWFVDKEELIDSGEFELSKGKNQAGILQHPGDT</sequence>
<comment type="caution">
    <text evidence="1">The sequence shown here is derived from an EMBL/GenBank/DDBJ whole genome shotgun (WGS) entry which is preliminary data.</text>
</comment>
<evidence type="ECO:0000313" key="2">
    <source>
        <dbReference type="Proteomes" id="UP000828251"/>
    </source>
</evidence>
<accession>A0A9D3VND6</accession>
<dbReference type="PANTHER" id="PTHR11697">
    <property type="entry name" value="GENERAL TRANSCRIPTION FACTOR 2-RELATED ZINC FINGER PROTEIN"/>
    <property type="match status" value="1"/>
</dbReference>
<dbReference type="EMBL" id="JAIQCV010000006">
    <property type="protein sequence ID" value="KAH1089863.1"/>
    <property type="molecule type" value="Genomic_DNA"/>
</dbReference>
<organism evidence="1 2">
    <name type="scientific">Gossypium stocksii</name>
    <dbReference type="NCBI Taxonomy" id="47602"/>
    <lineage>
        <taxon>Eukaryota</taxon>
        <taxon>Viridiplantae</taxon>
        <taxon>Streptophyta</taxon>
        <taxon>Embryophyta</taxon>
        <taxon>Tracheophyta</taxon>
        <taxon>Spermatophyta</taxon>
        <taxon>Magnoliopsida</taxon>
        <taxon>eudicotyledons</taxon>
        <taxon>Gunneridae</taxon>
        <taxon>Pentapetalae</taxon>
        <taxon>rosids</taxon>
        <taxon>malvids</taxon>
        <taxon>Malvales</taxon>
        <taxon>Malvaceae</taxon>
        <taxon>Malvoideae</taxon>
        <taxon>Gossypium</taxon>
    </lineage>
</organism>
<dbReference type="PANTHER" id="PTHR11697:SF230">
    <property type="entry name" value="ZINC FINGER, MYM DOMAIN CONTAINING 1"/>
    <property type="match status" value="1"/>
</dbReference>
<dbReference type="Proteomes" id="UP000828251">
    <property type="component" value="Unassembled WGS sequence"/>
</dbReference>
<dbReference type="OrthoDB" id="1092014at2759"/>
<evidence type="ECO:0008006" key="3">
    <source>
        <dbReference type="Google" id="ProtNLM"/>
    </source>
</evidence>
<dbReference type="InterPro" id="IPR055298">
    <property type="entry name" value="AtLOH3-like"/>
</dbReference>
<keyword evidence="2" id="KW-1185">Reference proteome</keyword>
<reference evidence="1 2" key="1">
    <citation type="journal article" date="2021" name="Plant Biotechnol. J.">
        <title>Multi-omics assisted identification of the key and species-specific regulatory components of drought-tolerant mechanisms in Gossypium stocksii.</title>
        <authorList>
            <person name="Yu D."/>
            <person name="Ke L."/>
            <person name="Zhang D."/>
            <person name="Wu Y."/>
            <person name="Sun Y."/>
            <person name="Mei J."/>
            <person name="Sun J."/>
            <person name="Sun Y."/>
        </authorList>
    </citation>
    <scope>NUCLEOTIDE SEQUENCE [LARGE SCALE GENOMIC DNA]</scope>
    <source>
        <strain evidence="2">cv. E1</strain>
        <tissue evidence="1">Leaf</tissue>
    </source>
</reference>
<proteinExistence type="predicted"/>
<feature type="non-terminal residue" evidence="1">
    <location>
        <position position="1"/>
    </location>
</feature>